<feature type="chain" id="PRO_5045799569" evidence="1">
    <location>
        <begin position="20"/>
        <end position="232"/>
    </location>
</feature>
<comment type="caution">
    <text evidence="2">The sequence shown here is derived from an EMBL/GenBank/DDBJ whole genome shotgun (WGS) entry which is preliminary data.</text>
</comment>
<proteinExistence type="predicted"/>
<name>A0ABS9HBT2_9ACTN</name>
<organism evidence="2 3">
    <name type="scientific">Nocardioides potassii</name>
    <dbReference type="NCBI Taxonomy" id="2911371"/>
    <lineage>
        <taxon>Bacteria</taxon>
        <taxon>Bacillati</taxon>
        <taxon>Actinomycetota</taxon>
        <taxon>Actinomycetes</taxon>
        <taxon>Propionibacteriales</taxon>
        <taxon>Nocardioidaceae</taxon>
        <taxon>Nocardioides</taxon>
    </lineage>
</organism>
<sequence length="232" mass="25105">MKRILGTLLACVAATTALSAPMSSTAVAPEEKASYFVGFGEVVVVPSGEAATLSFEGRRGQLVALRTSVGTDEYPKDCESIVLTRRGTEIDQVWPGLWRLPATGSYRVDYAHECRDVYKGFAYDSDISLAKVVVGRLGDALRHGVRSDAATIRAISVRLGDRPLVLSEAHVVRARKPATTENARQSWCFATRVVAGKPPVSYGGDECSFRARAGQRYLVFGDKDSTVRFGRG</sequence>
<dbReference type="Proteomes" id="UP001201161">
    <property type="component" value="Unassembled WGS sequence"/>
</dbReference>
<accession>A0ABS9HBT2</accession>
<evidence type="ECO:0000313" key="2">
    <source>
        <dbReference type="EMBL" id="MCF6377818.1"/>
    </source>
</evidence>
<protein>
    <submittedName>
        <fullName evidence="2">Uncharacterized protein</fullName>
    </submittedName>
</protein>
<keyword evidence="3" id="KW-1185">Reference proteome</keyword>
<evidence type="ECO:0000256" key="1">
    <source>
        <dbReference type="SAM" id="SignalP"/>
    </source>
</evidence>
<gene>
    <name evidence="2" type="ORF">L2K70_09390</name>
</gene>
<feature type="signal peptide" evidence="1">
    <location>
        <begin position="1"/>
        <end position="19"/>
    </location>
</feature>
<keyword evidence="1" id="KW-0732">Signal</keyword>
<dbReference type="RefSeq" id="WP_236401578.1">
    <property type="nucleotide sequence ID" value="NZ_JAKJHZ010000006.1"/>
</dbReference>
<reference evidence="2 3" key="1">
    <citation type="submission" date="2022-01" db="EMBL/GenBank/DDBJ databases">
        <title>Nocardioides sp. nov., an actinomycete isolated from mining soil.</title>
        <authorList>
            <person name="Liu L."/>
        </authorList>
    </citation>
    <scope>NUCLEOTIDE SEQUENCE [LARGE SCALE GENOMIC DNA]</scope>
    <source>
        <strain evidence="2 3">KLBMP 9356</strain>
    </source>
</reference>
<evidence type="ECO:0000313" key="3">
    <source>
        <dbReference type="Proteomes" id="UP001201161"/>
    </source>
</evidence>
<dbReference type="EMBL" id="JAKJHZ010000006">
    <property type="protein sequence ID" value="MCF6377818.1"/>
    <property type="molecule type" value="Genomic_DNA"/>
</dbReference>